<dbReference type="EMBL" id="LN899819">
    <property type="protein sequence ID" value="CUV15555.1"/>
    <property type="molecule type" value="Genomic_DNA"/>
</dbReference>
<accession>A0A0S4U0D0</accession>
<gene>
    <name evidence="2" type="ORF">RUN39_v1_1650006</name>
</gene>
<sequence length="50" mass="5650">MEQFPIQLVAEHQQTSTFASRSLHPIASTSYVNPEEATTPDTWSEPADRF</sequence>
<dbReference type="AlphaFoldDB" id="A0A0S4U0D0"/>
<evidence type="ECO:0000313" key="2">
    <source>
        <dbReference type="EMBL" id="CUV15555.1"/>
    </source>
</evidence>
<protein>
    <submittedName>
        <fullName evidence="2">Uncharacterized protein</fullName>
    </submittedName>
</protein>
<proteinExistence type="predicted"/>
<reference evidence="2" key="1">
    <citation type="submission" date="2015-10" db="EMBL/GenBank/DDBJ databases">
        <authorList>
            <person name="Gilbert D.G."/>
        </authorList>
    </citation>
    <scope>NUCLEOTIDE SEQUENCE</scope>
    <source>
        <strain evidence="2">Phyl III-seqv23</strain>
    </source>
</reference>
<organism evidence="2">
    <name type="scientific">Ralstonia solanacearum</name>
    <name type="common">Pseudomonas solanacearum</name>
    <dbReference type="NCBI Taxonomy" id="305"/>
    <lineage>
        <taxon>Bacteria</taxon>
        <taxon>Pseudomonadati</taxon>
        <taxon>Pseudomonadota</taxon>
        <taxon>Betaproteobacteria</taxon>
        <taxon>Burkholderiales</taxon>
        <taxon>Burkholderiaceae</taxon>
        <taxon>Ralstonia</taxon>
        <taxon>Ralstonia solanacearum species complex</taxon>
    </lineage>
</organism>
<name>A0A0S4U0D0_RALSL</name>
<evidence type="ECO:0000256" key="1">
    <source>
        <dbReference type="SAM" id="MobiDB-lite"/>
    </source>
</evidence>
<feature type="region of interest" description="Disordered" evidence="1">
    <location>
        <begin position="29"/>
        <end position="50"/>
    </location>
</feature>